<evidence type="ECO:0000256" key="1">
    <source>
        <dbReference type="SAM" id="SignalP"/>
    </source>
</evidence>
<feature type="chain" id="PRO_5002020704" description="Secreted protein" evidence="1">
    <location>
        <begin position="26"/>
        <end position="214"/>
    </location>
</feature>
<dbReference type="Gene3D" id="2.60.40.1120">
    <property type="entry name" value="Carboxypeptidase-like, regulatory domain"/>
    <property type="match status" value="1"/>
</dbReference>
<name>A0A0A6P5X9_9GAMM</name>
<evidence type="ECO:0000313" key="2">
    <source>
        <dbReference type="EMBL" id="KHD06173.1"/>
    </source>
</evidence>
<evidence type="ECO:0008006" key="4">
    <source>
        <dbReference type="Google" id="ProtNLM"/>
    </source>
</evidence>
<dbReference type="InterPro" id="IPR008969">
    <property type="entry name" value="CarboxyPept-like_regulatory"/>
</dbReference>
<dbReference type="AlphaFoldDB" id="A0A0A6P5X9"/>
<sequence length="214" mass="22883">MNIKKILKVAIPCLGMSLYSGLAHSTSCSDAIVANPVYNLQDSTFTVPLVNIGNKNFVGATLQVRQDKQDNWFADVSGIENLAECTWDNPSPASIEFTTNSLSLNLSNVQVANSVESYDLELEWNGATFILRFIAEGERRFAGSITSNSNPIAGAVVTVDGVEADSPTTEDGLFQVTGIGNDSCLIMTVNAPGFAAMSLNVDTRYSGEIRSCTP</sequence>
<dbReference type="SUPFAM" id="SSF49464">
    <property type="entry name" value="Carboxypeptidase regulatory domain-like"/>
    <property type="match status" value="1"/>
</dbReference>
<dbReference type="EMBL" id="JSZA02000001">
    <property type="protein sequence ID" value="KHD06173.1"/>
    <property type="molecule type" value="Genomic_DNA"/>
</dbReference>
<evidence type="ECO:0000313" key="3">
    <source>
        <dbReference type="Proteomes" id="UP000030428"/>
    </source>
</evidence>
<protein>
    <recommendedName>
        <fullName evidence="4">Secreted protein</fullName>
    </recommendedName>
</protein>
<comment type="caution">
    <text evidence="2">The sequence shown here is derived from an EMBL/GenBank/DDBJ whole genome shotgun (WGS) entry which is preliminary data.</text>
</comment>
<keyword evidence="3" id="KW-1185">Reference proteome</keyword>
<reference evidence="2 3" key="1">
    <citation type="journal article" date="2016" name="Front. Microbiol.">
        <title>Single-Cell (Meta-)Genomics of a Dimorphic Candidatus Thiomargarita nelsonii Reveals Genomic Plasticity.</title>
        <authorList>
            <person name="Flood B.E."/>
            <person name="Fliss P."/>
            <person name="Jones D.S."/>
            <person name="Dick G.J."/>
            <person name="Jain S."/>
            <person name="Kaster A.K."/>
            <person name="Winkel M."/>
            <person name="Mussmann M."/>
            <person name="Bailey J."/>
        </authorList>
    </citation>
    <scope>NUCLEOTIDE SEQUENCE [LARGE SCALE GENOMIC DNA]</scope>
    <source>
        <strain evidence="2">Hydrate Ridge</strain>
    </source>
</reference>
<accession>A0A0A6P5X9</accession>
<gene>
    <name evidence="2" type="ORF">PN36_00460</name>
</gene>
<keyword evidence="1" id="KW-0732">Signal</keyword>
<feature type="signal peptide" evidence="1">
    <location>
        <begin position="1"/>
        <end position="25"/>
    </location>
</feature>
<organism evidence="2 3">
    <name type="scientific">Candidatus Thiomargarita nelsonii</name>
    <dbReference type="NCBI Taxonomy" id="1003181"/>
    <lineage>
        <taxon>Bacteria</taxon>
        <taxon>Pseudomonadati</taxon>
        <taxon>Pseudomonadota</taxon>
        <taxon>Gammaproteobacteria</taxon>
        <taxon>Thiotrichales</taxon>
        <taxon>Thiotrichaceae</taxon>
        <taxon>Thiomargarita</taxon>
    </lineage>
</organism>
<dbReference type="Proteomes" id="UP000030428">
    <property type="component" value="Unassembled WGS sequence"/>
</dbReference>
<proteinExistence type="predicted"/>